<comment type="caution">
    <text evidence="1">The sequence shown here is derived from an EMBL/GenBank/DDBJ whole genome shotgun (WGS) entry which is preliminary data.</text>
</comment>
<keyword evidence="2" id="KW-1185">Reference proteome</keyword>
<dbReference type="EMBL" id="JBDJPC010000002">
    <property type="protein sequence ID" value="KAL1513576.1"/>
    <property type="molecule type" value="Genomic_DNA"/>
</dbReference>
<evidence type="ECO:0000313" key="1">
    <source>
        <dbReference type="EMBL" id="KAL1513576.1"/>
    </source>
</evidence>
<gene>
    <name evidence="1" type="ORF">ABEB36_002971</name>
</gene>
<name>A0ABD1F7L6_HYPHA</name>
<protein>
    <submittedName>
        <fullName evidence="1">Uncharacterized protein</fullName>
    </submittedName>
</protein>
<evidence type="ECO:0000313" key="2">
    <source>
        <dbReference type="Proteomes" id="UP001566132"/>
    </source>
</evidence>
<dbReference type="AlphaFoldDB" id="A0ABD1F7L6"/>
<proteinExistence type="predicted"/>
<sequence length="272" mass="30945">MPKQIRGILIASNENLTQLATLADKLFDLQRPQQTPANSKPITRLRRFINKNARNARNQRFREKARKYQVPCSWQQHPPSTAGKLESSFRIRAVENDSPKQNRLVTPGQMFLQFQDRSLEDIQNSQHPSNYTQPTVQSLIRLEKNLTLDLGLRADFLCRHGILVDLRRKRLIGGFTLFSFQASVDILKTPNISTDLLKEYLDITRPNSRKDAAPDIQHYIITTGCPVAEPARRLNLEKLKVAKALQAAPGLVLCILYPKKEELGDRSGIIDA</sequence>
<organism evidence="1 2">
    <name type="scientific">Hypothenemus hampei</name>
    <name type="common">Coffee berry borer</name>
    <dbReference type="NCBI Taxonomy" id="57062"/>
    <lineage>
        <taxon>Eukaryota</taxon>
        <taxon>Metazoa</taxon>
        <taxon>Ecdysozoa</taxon>
        <taxon>Arthropoda</taxon>
        <taxon>Hexapoda</taxon>
        <taxon>Insecta</taxon>
        <taxon>Pterygota</taxon>
        <taxon>Neoptera</taxon>
        <taxon>Endopterygota</taxon>
        <taxon>Coleoptera</taxon>
        <taxon>Polyphaga</taxon>
        <taxon>Cucujiformia</taxon>
        <taxon>Curculionidae</taxon>
        <taxon>Scolytinae</taxon>
        <taxon>Hypothenemus</taxon>
    </lineage>
</organism>
<dbReference type="Proteomes" id="UP001566132">
    <property type="component" value="Unassembled WGS sequence"/>
</dbReference>
<accession>A0ABD1F7L6</accession>
<reference evidence="1 2" key="1">
    <citation type="submission" date="2024-05" db="EMBL/GenBank/DDBJ databases">
        <title>Genetic variation in Jamaican populations of the coffee berry borer (Hypothenemus hampei).</title>
        <authorList>
            <person name="Errbii M."/>
            <person name="Myrie A."/>
        </authorList>
    </citation>
    <scope>NUCLEOTIDE SEQUENCE [LARGE SCALE GENOMIC DNA]</scope>
    <source>
        <strain evidence="1">JA-Hopewell-2020-01-JO</strain>
        <tissue evidence="1">Whole body</tissue>
    </source>
</reference>